<reference evidence="1" key="1">
    <citation type="submission" date="2021-01" db="EMBL/GenBank/DDBJ databases">
        <title>Whole genome shotgun sequence of Cellulomonas chitinilytica NBRC 110799.</title>
        <authorList>
            <person name="Komaki H."/>
            <person name="Tamura T."/>
        </authorList>
    </citation>
    <scope>NUCLEOTIDE SEQUENCE</scope>
    <source>
        <strain evidence="1">NBRC 110799</strain>
    </source>
</reference>
<sequence length="307" mass="33346">MQKAVTPQQSQATWSHGYERMGGFVVRADSVEWATTAADLVVAHGLAYPGSPFGPSPQFVDVLRFPSTEQLRFENATGGTDPTTRAVTGGPFVDRPPFTGNGFVAAPGHVVPLYWVVHSRVPAMSEIVRVGADGSSTLLATYVDVGYGWVLEGPHARSVAFPMLPMHVGPVARWQGATYPADVFDDHVVIAAAQKPDRRLRFSQTASGRFRREVPRDEVDELFEFYLEARWNGLPMRVVDQMPDGRGGTVMRVSYLGHDADLAEGLRMQKMEAAVYEAQLPPSALTDVVASQLIPRAWAVAAPAGEA</sequence>
<dbReference type="EMBL" id="BONK01000004">
    <property type="protein sequence ID" value="GIG20580.1"/>
    <property type="molecule type" value="Genomic_DNA"/>
</dbReference>
<dbReference type="Proteomes" id="UP000632740">
    <property type="component" value="Unassembled WGS sequence"/>
</dbReference>
<dbReference type="RefSeq" id="WP_239070085.1">
    <property type="nucleotide sequence ID" value="NZ_BONK01000004.1"/>
</dbReference>
<gene>
    <name evidence="1" type="ORF">Cch01nite_13040</name>
</gene>
<evidence type="ECO:0008006" key="3">
    <source>
        <dbReference type="Google" id="ProtNLM"/>
    </source>
</evidence>
<dbReference type="AlphaFoldDB" id="A0A919P1L7"/>
<keyword evidence="2" id="KW-1185">Reference proteome</keyword>
<accession>A0A919P1L7</accession>
<comment type="caution">
    <text evidence="1">The sequence shown here is derived from an EMBL/GenBank/DDBJ whole genome shotgun (WGS) entry which is preliminary data.</text>
</comment>
<evidence type="ECO:0000313" key="2">
    <source>
        <dbReference type="Proteomes" id="UP000632740"/>
    </source>
</evidence>
<name>A0A919P1L7_9CELL</name>
<protein>
    <recommendedName>
        <fullName evidence="3">Acetoacetate decarboxylase</fullName>
    </recommendedName>
</protein>
<organism evidence="1 2">
    <name type="scientific">Cellulomonas chitinilytica</name>
    <dbReference type="NCBI Taxonomy" id="398759"/>
    <lineage>
        <taxon>Bacteria</taxon>
        <taxon>Bacillati</taxon>
        <taxon>Actinomycetota</taxon>
        <taxon>Actinomycetes</taxon>
        <taxon>Micrococcales</taxon>
        <taxon>Cellulomonadaceae</taxon>
        <taxon>Cellulomonas</taxon>
    </lineage>
</organism>
<proteinExistence type="predicted"/>
<evidence type="ECO:0000313" key="1">
    <source>
        <dbReference type="EMBL" id="GIG20580.1"/>
    </source>
</evidence>